<dbReference type="SUPFAM" id="SSF57184">
    <property type="entry name" value="Growth factor receptor domain"/>
    <property type="match status" value="1"/>
</dbReference>
<dbReference type="InterPro" id="IPR009030">
    <property type="entry name" value="Growth_fac_rcpt_cys_sf"/>
</dbReference>
<dbReference type="SUPFAM" id="SSF63825">
    <property type="entry name" value="YWTD domain"/>
    <property type="match status" value="1"/>
</dbReference>
<keyword evidence="15" id="KW-0325">Glycoprotein</keyword>
<keyword evidence="12" id="KW-0472">Membrane</keyword>
<dbReference type="GO" id="GO:0043235">
    <property type="term" value="C:receptor complex"/>
    <property type="evidence" value="ECO:0007669"/>
    <property type="project" value="TreeGrafter"/>
</dbReference>
<feature type="repeat" description="LDL-receptor class B" evidence="17">
    <location>
        <begin position="820"/>
        <end position="862"/>
    </location>
</feature>
<dbReference type="SMART" id="SM00179">
    <property type="entry name" value="EGF_CA"/>
    <property type="match status" value="4"/>
</dbReference>
<dbReference type="AlphaFoldDB" id="A0A2A4J5C8"/>
<evidence type="ECO:0000256" key="2">
    <source>
        <dbReference type="ARBA" id="ARBA00004613"/>
    </source>
</evidence>
<keyword evidence="10" id="KW-0106">Calcium</keyword>
<feature type="disulfide bond" evidence="16">
    <location>
        <begin position="182"/>
        <end position="197"/>
    </location>
</feature>
<feature type="disulfide bond" evidence="16">
    <location>
        <begin position="163"/>
        <end position="175"/>
    </location>
</feature>
<protein>
    <recommendedName>
        <fullName evidence="19">EGF-like domain-containing protein</fullName>
    </recommendedName>
</protein>
<feature type="disulfide bond" evidence="16">
    <location>
        <begin position="578"/>
        <end position="596"/>
    </location>
</feature>
<dbReference type="Gene3D" id="4.10.400.10">
    <property type="entry name" value="Low-density Lipoprotein Receptor"/>
    <property type="match status" value="10"/>
</dbReference>
<feature type="disulfide bond" evidence="16">
    <location>
        <begin position="571"/>
        <end position="583"/>
    </location>
</feature>
<dbReference type="SMART" id="SM00181">
    <property type="entry name" value="EGF"/>
    <property type="match status" value="8"/>
</dbReference>
<evidence type="ECO:0000256" key="10">
    <source>
        <dbReference type="ARBA" id="ARBA00022837"/>
    </source>
</evidence>
<keyword evidence="5" id="KW-0245">EGF-like domain</keyword>
<dbReference type="PROSITE" id="PS01186">
    <property type="entry name" value="EGF_2"/>
    <property type="match status" value="2"/>
</dbReference>
<evidence type="ECO:0000313" key="20">
    <source>
        <dbReference type="EMBL" id="PCG66946.1"/>
    </source>
</evidence>
<feature type="repeat" description="LDL-receptor class B" evidence="17">
    <location>
        <begin position="776"/>
        <end position="819"/>
    </location>
</feature>
<name>A0A2A4J5C8_HELVI</name>
<keyword evidence="14" id="KW-0675">Receptor</keyword>
<dbReference type="PRINTS" id="PR00261">
    <property type="entry name" value="LDLRECEPTOR"/>
</dbReference>
<evidence type="ECO:0000259" key="19">
    <source>
        <dbReference type="PROSITE" id="PS01186"/>
    </source>
</evidence>
<dbReference type="GO" id="GO:0006898">
    <property type="term" value="P:receptor-mediated endocytosis"/>
    <property type="evidence" value="ECO:0007669"/>
    <property type="project" value="TreeGrafter"/>
</dbReference>
<dbReference type="FunFam" id="4.10.400.10:FF:000011">
    <property type="entry name" value="Low-density lipoprotein receptor-related protein 1"/>
    <property type="match status" value="1"/>
</dbReference>
<dbReference type="InterPro" id="IPR018097">
    <property type="entry name" value="EGF_Ca-bd_CS"/>
</dbReference>
<reference evidence="20" key="1">
    <citation type="submission" date="2017-09" db="EMBL/GenBank/DDBJ databases">
        <title>Contemporary evolution of a Lepidopteran species, Heliothis virescens, in response to modern agricultural practices.</title>
        <authorList>
            <person name="Fritz M.L."/>
            <person name="Deyonke A.M."/>
            <person name="Papanicolaou A."/>
            <person name="Micinski S."/>
            <person name="Westbrook J."/>
            <person name="Gould F."/>
        </authorList>
    </citation>
    <scope>NUCLEOTIDE SEQUENCE [LARGE SCALE GENOMIC DNA]</scope>
    <source>
        <strain evidence="20">HvINT-</strain>
        <tissue evidence="20">Whole body</tissue>
    </source>
</reference>
<accession>A0A2A4J5C8</accession>
<feature type="disulfide bond" evidence="16">
    <location>
        <begin position="103"/>
        <end position="118"/>
    </location>
</feature>
<dbReference type="FunFam" id="4.10.400.10:FF:000034">
    <property type="entry name" value="Low-density lipoprotein receptor-related protein 2"/>
    <property type="match status" value="1"/>
</dbReference>
<dbReference type="Gene3D" id="2.120.10.30">
    <property type="entry name" value="TolB, C-terminal domain"/>
    <property type="match status" value="2"/>
</dbReference>
<dbReference type="Pfam" id="PF00057">
    <property type="entry name" value="Ldl_recept_a"/>
    <property type="match status" value="11"/>
</dbReference>
<evidence type="ECO:0000256" key="4">
    <source>
        <dbReference type="ARBA" id="ARBA00022525"/>
    </source>
</evidence>
<dbReference type="PANTHER" id="PTHR22722:SF14">
    <property type="entry name" value="MEGALIN, ISOFORM A"/>
    <property type="match status" value="1"/>
</dbReference>
<dbReference type="InterPro" id="IPR023415">
    <property type="entry name" value="LDLR_class-A_CS"/>
</dbReference>
<feature type="domain" description="EGF-like" evidence="19">
    <location>
        <begin position="674"/>
        <end position="688"/>
    </location>
</feature>
<dbReference type="FunFam" id="4.10.400.10:FF:000113">
    <property type="entry name" value="Low-density lipoprotein receptor-related protein 8"/>
    <property type="match status" value="2"/>
</dbReference>
<dbReference type="EMBL" id="NWSH01003102">
    <property type="protein sequence ID" value="PCG66946.1"/>
    <property type="molecule type" value="Genomic_DNA"/>
</dbReference>
<dbReference type="FunFam" id="4.10.400.10:FF:000030">
    <property type="entry name" value="Sortilin related receptor 1"/>
    <property type="match status" value="1"/>
</dbReference>
<feature type="disulfide bond" evidence="16">
    <location>
        <begin position="210"/>
        <end position="228"/>
    </location>
</feature>
<feature type="domain" description="EGF-like" evidence="19">
    <location>
        <begin position="393"/>
        <end position="407"/>
    </location>
</feature>
<dbReference type="InterPro" id="IPR011042">
    <property type="entry name" value="6-blade_b-propeller_TolB-like"/>
</dbReference>
<keyword evidence="11" id="KW-1133">Transmembrane helix</keyword>
<feature type="signal peptide" evidence="18">
    <location>
        <begin position="1"/>
        <end position="18"/>
    </location>
</feature>
<dbReference type="InterPro" id="IPR002172">
    <property type="entry name" value="LDrepeatLR_classA_rpt"/>
</dbReference>
<dbReference type="SUPFAM" id="SSF57196">
    <property type="entry name" value="EGF/Laminin"/>
    <property type="match status" value="2"/>
</dbReference>
<evidence type="ECO:0000256" key="5">
    <source>
        <dbReference type="ARBA" id="ARBA00022536"/>
    </source>
</evidence>
<feature type="disulfide bond" evidence="16">
    <location>
        <begin position="42"/>
        <end position="54"/>
    </location>
</feature>
<dbReference type="FunFam" id="4.10.400.10:FF:000015">
    <property type="entry name" value="Low-density lipoprotein receptor-related protein 1"/>
    <property type="match status" value="2"/>
</dbReference>
<comment type="caution">
    <text evidence="16">Lacks conserved residue(s) required for the propagation of feature annotation.</text>
</comment>
<dbReference type="FunFam" id="2.120.10.30:FF:000008">
    <property type="entry name" value="Low-density lipoprotein receptor-related protein 4"/>
    <property type="match status" value="1"/>
</dbReference>
<evidence type="ECO:0000256" key="16">
    <source>
        <dbReference type="PROSITE-ProRule" id="PRU00124"/>
    </source>
</evidence>
<dbReference type="InterPro" id="IPR000033">
    <property type="entry name" value="LDLR_classB_rpt"/>
</dbReference>
<evidence type="ECO:0000256" key="1">
    <source>
        <dbReference type="ARBA" id="ARBA00004251"/>
    </source>
</evidence>
<dbReference type="Gene3D" id="2.40.128.620">
    <property type="match status" value="1"/>
</dbReference>
<keyword evidence="9" id="KW-0677">Repeat</keyword>
<dbReference type="InterPro" id="IPR001881">
    <property type="entry name" value="EGF-like_Ca-bd_dom"/>
</dbReference>
<dbReference type="InterPro" id="IPR036055">
    <property type="entry name" value="LDL_receptor-like_sf"/>
</dbReference>
<evidence type="ECO:0000256" key="11">
    <source>
        <dbReference type="ARBA" id="ARBA00022989"/>
    </source>
</evidence>
<dbReference type="GO" id="GO:0005509">
    <property type="term" value="F:calcium ion binding"/>
    <property type="evidence" value="ECO:0007669"/>
    <property type="project" value="InterPro"/>
</dbReference>
<dbReference type="SUPFAM" id="SSF57424">
    <property type="entry name" value="LDL receptor-like module"/>
    <property type="match status" value="11"/>
</dbReference>
<feature type="disulfide bond" evidence="16">
    <location>
        <begin position="339"/>
        <end position="357"/>
    </location>
</feature>
<feature type="disulfide bond" evidence="16">
    <location>
        <begin position="49"/>
        <end position="67"/>
    </location>
</feature>
<evidence type="ECO:0000256" key="13">
    <source>
        <dbReference type="ARBA" id="ARBA00023157"/>
    </source>
</evidence>
<keyword evidence="13 16" id="KW-1015">Disulfide bond</keyword>
<dbReference type="GO" id="GO:0016324">
    <property type="term" value="C:apical plasma membrane"/>
    <property type="evidence" value="ECO:0007669"/>
    <property type="project" value="TreeGrafter"/>
</dbReference>
<evidence type="ECO:0000256" key="3">
    <source>
        <dbReference type="ARBA" id="ARBA00022475"/>
    </source>
</evidence>
<dbReference type="SMART" id="SM00192">
    <property type="entry name" value="LDLa"/>
    <property type="match status" value="11"/>
</dbReference>
<evidence type="ECO:0000256" key="14">
    <source>
        <dbReference type="ARBA" id="ARBA00023170"/>
    </source>
</evidence>
<dbReference type="Pfam" id="PF14670">
    <property type="entry name" value="FXa_inhibition"/>
    <property type="match status" value="3"/>
</dbReference>
<dbReference type="PROSITE" id="PS51120">
    <property type="entry name" value="LDLRB"/>
    <property type="match status" value="4"/>
</dbReference>
<evidence type="ECO:0000256" key="18">
    <source>
        <dbReference type="SAM" id="SignalP"/>
    </source>
</evidence>
<dbReference type="InterPro" id="IPR000742">
    <property type="entry name" value="EGF"/>
</dbReference>
<feature type="disulfide bond" evidence="16">
    <location>
        <begin position="309"/>
        <end position="324"/>
    </location>
</feature>
<sequence>MACSWIICLIALAVTVEATLYDDDYDTYTKAYDYKSAESRTCTQAEFRCKTGRCIPLSWHCDSEKDCPDGSDEDPSTCTTERRCPEHKFVCTTGQCIPISWKCDDVADCVDGSDEHQCEVKSCGPEEFTCRGRDGECVPLTWMCDDNADCSDGSDEKACNETCRSDEFTCGNGKCIQLRWVCDGDDDCGDDTDEVKCPAPTCQPQTHFSCGNGHCISAWWRCDGTEDCPDGSDEVGCTATPKVRSPCISSEFECKDRMTCVHKAWVCDGDRDCPDGGDEDPQLCRRNITCRLDQFQCRDHSCIPGALYCNGDKDCPDGSDELNCTILKTVCDKKTEFDCGAGMCIPLSKVCDKHPDCPNFEDEPRDRCGENECAKNNGGCTQRCVDTPVGYYCDCDKGYKLVDNRTCEDVDECSDPGACSQMCINEKGTFKCECHAGYARDPRDRTRCKATEGHPSLLFARRFDIRKISLDHHEMVAIVNDTKSATALDYVFRTGMIFWSDVTDEKIYNCALSPMYGCTATPKVRSPCISSEFECKDRMTCVHKAWVCDGDRDCPDGGDEDPQLCRRNITCRLDQFQCRDHSCIPGALYCNGDKDCPDGSDELNCTILKTVCDKKTEFDCGAGMCIPLSKVCDKHPDCPNFEDEPRDRCGENECAKNNGGCTQRCVDTPVGYYCDCDKGYKLVDNRTCEDVDECSDPGACSQMCINEKGTFKCECHAGYARDPRDRTRCKATEGHPSLLFARRFDIRKISLDHHEMVAIVNDTKSATALDYVFRTGMIFWSDVTDEKIYKAPIDEGTQRTVVIGDQLITSDGLAVDWIYNHLYWTDTGKNHIELSDLQGNMRKILIRDQLEEPRAIALNPLDGWMYWTDWGQVPKIERAGMDGSHRQTIVSYDVKWPNGLTLDLVRKRVYWVDAKMNMISSCNYDGTGRRVILYSTDVLRHPFSITTFEDWVYWTDWDKAAVYRANKFNGKDIEAITPTHNLQNPMVIHVYHPYRQPDGVNHCAAVNGHCSHLCLPAPRIGANSPRVSCACPNGLRLLPDNQMCVEDNAIKPDEEVHYKPTIGSNETVVIEEKPVTSEYFGDIHSIYG</sequence>
<evidence type="ECO:0000256" key="6">
    <source>
        <dbReference type="ARBA" id="ARBA00022583"/>
    </source>
</evidence>
<feature type="disulfide bond" evidence="16">
    <location>
        <begin position="84"/>
        <end position="96"/>
    </location>
</feature>
<keyword evidence="8 18" id="KW-0732">Signal</keyword>
<dbReference type="PANTHER" id="PTHR22722">
    <property type="entry name" value="LOW-DENSITY LIPOPROTEIN RECEPTOR-RELATED PROTEIN 2-RELATED"/>
    <property type="match status" value="1"/>
</dbReference>
<feature type="disulfide bond" evidence="16">
    <location>
        <begin position="91"/>
        <end position="109"/>
    </location>
</feature>
<dbReference type="InterPro" id="IPR051221">
    <property type="entry name" value="LDLR-related"/>
</dbReference>
<dbReference type="PROSITE" id="PS50068">
    <property type="entry name" value="LDLRA_2"/>
    <property type="match status" value="11"/>
</dbReference>
<feature type="disulfide bond" evidence="16">
    <location>
        <begin position="222"/>
        <end position="237"/>
    </location>
</feature>
<evidence type="ECO:0000256" key="7">
    <source>
        <dbReference type="ARBA" id="ARBA00022692"/>
    </source>
</evidence>
<dbReference type="GO" id="GO:0042562">
    <property type="term" value="F:hormone binding"/>
    <property type="evidence" value="ECO:0007669"/>
    <property type="project" value="TreeGrafter"/>
</dbReference>
<keyword evidence="7" id="KW-0812">Transmembrane</keyword>
<dbReference type="CDD" id="cd00112">
    <property type="entry name" value="LDLa"/>
    <property type="match status" value="10"/>
</dbReference>
<evidence type="ECO:0000256" key="15">
    <source>
        <dbReference type="ARBA" id="ARBA00023180"/>
    </source>
</evidence>
<dbReference type="Gene3D" id="2.10.25.10">
    <property type="entry name" value="Laminin"/>
    <property type="match status" value="5"/>
</dbReference>
<organism evidence="20">
    <name type="scientific">Heliothis virescens</name>
    <name type="common">Tobacco budworm moth</name>
    <dbReference type="NCBI Taxonomy" id="7102"/>
    <lineage>
        <taxon>Eukaryota</taxon>
        <taxon>Metazoa</taxon>
        <taxon>Ecdysozoa</taxon>
        <taxon>Arthropoda</taxon>
        <taxon>Hexapoda</taxon>
        <taxon>Insecta</taxon>
        <taxon>Pterygota</taxon>
        <taxon>Neoptera</taxon>
        <taxon>Endopterygota</taxon>
        <taxon>Lepidoptera</taxon>
        <taxon>Glossata</taxon>
        <taxon>Ditrysia</taxon>
        <taxon>Noctuoidea</taxon>
        <taxon>Noctuidae</taxon>
        <taxon>Heliothinae</taxon>
        <taxon>Heliothis</taxon>
    </lineage>
</organism>
<dbReference type="SMART" id="SM00135">
    <property type="entry name" value="LY"/>
    <property type="match status" value="6"/>
</dbReference>
<comment type="caution">
    <text evidence="20">The sequence shown here is derived from an EMBL/GenBank/DDBJ whole genome shotgun (WGS) entry which is preliminary data.</text>
</comment>
<feature type="chain" id="PRO_5011997468" description="EGF-like domain-containing protein" evidence="18">
    <location>
        <begin position="19"/>
        <end position="1088"/>
    </location>
</feature>
<feature type="repeat" description="LDL-receptor class B" evidence="17">
    <location>
        <begin position="907"/>
        <end position="951"/>
    </location>
</feature>
<dbReference type="Pfam" id="PF07645">
    <property type="entry name" value="EGF_CA"/>
    <property type="match status" value="2"/>
</dbReference>
<keyword evidence="3" id="KW-1003">Cell membrane</keyword>
<gene>
    <name evidence="20" type="ORF">B5V51_7059</name>
</gene>
<evidence type="ECO:0000256" key="12">
    <source>
        <dbReference type="ARBA" id="ARBA00023136"/>
    </source>
</evidence>
<evidence type="ECO:0000256" key="8">
    <source>
        <dbReference type="ARBA" id="ARBA00022729"/>
    </source>
</evidence>
<feature type="disulfide bond" evidence="16">
    <location>
        <begin position="590"/>
        <end position="605"/>
    </location>
</feature>
<keyword evidence="4" id="KW-0964">Secreted</keyword>
<feature type="disulfide bond" evidence="16">
    <location>
        <begin position="144"/>
        <end position="159"/>
    </location>
</feature>
<dbReference type="PROSITE" id="PS01209">
    <property type="entry name" value="LDLRA_1"/>
    <property type="match status" value="7"/>
</dbReference>
<proteinExistence type="predicted"/>
<evidence type="ECO:0000256" key="17">
    <source>
        <dbReference type="PROSITE-ProRule" id="PRU00461"/>
    </source>
</evidence>
<dbReference type="InterPro" id="IPR049883">
    <property type="entry name" value="NOTCH1_EGF-like"/>
</dbReference>
<comment type="subcellular location">
    <subcellularLocation>
        <location evidence="1">Cell membrane</location>
        <topology evidence="1">Single-pass type I membrane protein</topology>
    </subcellularLocation>
    <subcellularLocation>
        <location evidence="2">Secreted</location>
    </subcellularLocation>
</comment>
<feature type="disulfide bond" evidence="16">
    <location>
        <begin position="290"/>
        <end position="302"/>
    </location>
</feature>
<dbReference type="FunFam" id="4.10.400.10:FF:000105">
    <property type="entry name" value="Lipophorin receptor 1, isoform K"/>
    <property type="match status" value="2"/>
</dbReference>
<feature type="disulfide bond" evidence="16">
    <location>
        <begin position="170"/>
        <end position="188"/>
    </location>
</feature>
<dbReference type="Pfam" id="PF00058">
    <property type="entry name" value="Ldl_recept_b"/>
    <property type="match status" value="3"/>
</dbReference>
<feature type="repeat" description="LDL-receptor class B" evidence="17">
    <location>
        <begin position="863"/>
        <end position="906"/>
    </location>
</feature>
<feature type="disulfide bond" evidence="16">
    <location>
        <begin position="620"/>
        <end position="638"/>
    </location>
</feature>
<feature type="disulfide bond" evidence="16">
    <location>
        <begin position="297"/>
        <end position="315"/>
    </location>
</feature>
<evidence type="ECO:0000256" key="9">
    <source>
        <dbReference type="ARBA" id="ARBA00022737"/>
    </source>
</evidence>
<dbReference type="PROSITE" id="PS01187">
    <property type="entry name" value="EGF_CA"/>
    <property type="match status" value="2"/>
</dbReference>
<keyword evidence="6" id="KW-0254">Endocytosis</keyword>
<dbReference type="GO" id="GO:0005576">
    <property type="term" value="C:extracellular region"/>
    <property type="evidence" value="ECO:0007669"/>
    <property type="project" value="UniProtKB-SubCell"/>
</dbReference>
<dbReference type="STRING" id="7102.A0A2A4J5C8"/>
<dbReference type="FunFam" id="2.10.25.10:FF:000009">
    <property type="entry name" value="Low-density lipoprotein receptor isoform 1"/>
    <property type="match status" value="2"/>
</dbReference>